<dbReference type="RefSeq" id="WP_114471543.1">
    <property type="nucleotide sequence ID" value="NZ_QPJK01000011.1"/>
</dbReference>
<evidence type="ECO:0000259" key="1">
    <source>
        <dbReference type="Pfam" id="PF13614"/>
    </source>
</evidence>
<dbReference type="AlphaFoldDB" id="A0A368XDX6"/>
<feature type="domain" description="AAA" evidence="1">
    <location>
        <begin position="5"/>
        <end position="172"/>
    </location>
</feature>
<dbReference type="Pfam" id="PF13614">
    <property type="entry name" value="AAA_31"/>
    <property type="match status" value="1"/>
</dbReference>
<dbReference type="InterPro" id="IPR027417">
    <property type="entry name" value="P-loop_NTPase"/>
</dbReference>
<proteinExistence type="predicted"/>
<keyword evidence="3" id="KW-1185">Reference proteome</keyword>
<name>A0A368XDX6_9BURK</name>
<reference evidence="2 3" key="1">
    <citation type="submission" date="2018-07" db="EMBL/GenBank/DDBJ databases">
        <title>Genomic Encyclopedia of Type Strains, Phase IV (KMG-IV): sequencing the most valuable type-strain genomes for metagenomic binning, comparative biology and taxonomic classification.</title>
        <authorList>
            <person name="Goeker M."/>
        </authorList>
    </citation>
    <scope>NUCLEOTIDE SEQUENCE [LARGE SCALE GENOMIC DNA]</scope>
    <source>
        <strain evidence="2 3">DSM 21634</strain>
    </source>
</reference>
<dbReference type="EMBL" id="QPJK01000011">
    <property type="protein sequence ID" value="RCW66181.1"/>
    <property type="molecule type" value="Genomic_DNA"/>
</dbReference>
<dbReference type="Gene3D" id="3.40.50.300">
    <property type="entry name" value="P-loop containing nucleotide triphosphate hydrolases"/>
    <property type="match status" value="1"/>
</dbReference>
<dbReference type="SUPFAM" id="SSF52540">
    <property type="entry name" value="P-loop containing nucleoside triphosphate hydrolases"/>
    <property type="match status" value="1"/>
</dbReference>
<dbReference type="PANTHER" id="PTHR13696:SF96">
    <property type="entry name" value="COBQ_COBB_MIND_PARA NUCLEOTIDE BINDING DOMAIN-CONTAINING PROTEIN"/>
    <property type="match status" value="1"/>
</dbReference>
<comment type="caution">
    <text evidence="2">The sequence shown here is derived from an EMBL/GenBank/DDBJ whole genome shotgun (WGS) entry which is preliminary data.</text>
</comment>
<evidence type="ECO:0000313" key="3">
    <source>
        <dbReference type="Proteomes" id="UP000252884"/>
    </source>
</evidence>
<evidence type="ECO:0000313" key="2">
    <source>
        <dbReference type="EMBL" id="RCW66181.1"/>
    </source>
</evidence>
<dbReference type="InterPro" id="IPR025669">
    <property type="entry name" value="AAA_dom"/>
</dbReference>
<gene>
    <name evidence="2" type="ORF">DES41_111139</name>
</gene>
<dbReference type="OrthoDB" id="5288747at2"/>
<protein>
    <submittedName>
        <fullName evidence="2">Chromosome partitioning related protein ParA</fullName>
    </submittedName>
</protein>
<accession>A0A368XDX6</accession>
<dbReference type="PANTHER" id="PTHR13696">
    <property type="entry name" value="P-LOOP CONTAINING NUCLEOSIDE TRIPHOSPHATE HYDROLASE"/>
    <property type="match status" value="1"/>
</dbReference>
<organism evidence="2 3">
    <name type="scientific">Pseudorhodoferax soli</name>
    <dbReference type="NCBI Taxonomy" id="545864"/>
    <lineage>
        <taxon>Bacteria</taxon>
        <taxon>Pseudomonadati</taxon>
        <taxon>Pseudomonadota</taxon>
        <taxon>Betaproteobacteria</taxon>
        <taxon>Burkholderiales</taxon>
        <taxon>Comamonadaceae</taxon>
    </lineage>
</organism>
<sequence>MLTFTVVAPKGGVGKTTLTANLGGLLRDFGFRVLLIDADVQPSLSKYFELGHIASYGVTKLVSEGFLTRDCISTVRLPFGEGGFKGVAELDPMPDIDIVLSDTREGKLQDWLGQRLDRLVRISMALNQQAVASAYDFTIIDTQGALGHLQDAAVNAADILISPVTPDVLSAREFIDGTRHLIKRHEEAANMGFKVPAMRAVINRTENTRDSREMSSLIREGYLQMRGRVSTVQTAIHSAVAFRKAATARVPVHWIDPQRAADAMHMLLWELIPSLQGVYAPNHRNHGVPAPVFAEAVMESSGIGLQ</sequence>
<dbReference type="CDD" id="cd02042">
    <property type="entry name" value="ParAB_family"/>
    <property type="match status" value="1"/>
</dbReference>
<dbReference type="Proteomes" id="UP000252884">
    <property type="component" value="Unassembled WGS sequence"/>
</dbReference>
<dbReference type="InterPro" id="IPR050678">
    <property type="entry name" value="DNA_Partitioning_ATPase"/>
</dbReference>